<proteinExistence type="inferred from homology"/>
<evidence type="ECO:0000256" key="5">
    <source>
        <dbReference type="ARBA" id="ARBA00022692"/>
    </source>
</evidence>
<keyword evidence="12" id="KW-1185">Reference proteome</keyword>
<dbReference type="Pfam" id="PF02653">
    <property type="entry name" value="BPD_transp_2"/>
    <property type="match status" value="1"/>
</dbReference>
<sequence>MLLEQLLNGLNMGSVYALVGLGFSLIYGVLGLINFAHGEVCMIGAFLAFSAMSFLGISFYPALLLSVIATGILGIVIDRIGFRPIRKASHIAQLISTLALSIVLRNLAMLVWGSKTFPFPNILGNHLRLVIPITLFLLMVVLHLIITRTKIGIAVRAISMNQEVASTLGVNTNRTITWVVSIGSALGGLAGILIAMYYSAITFDMGYNLALKAFVASIIGGLGNIYGTIFGGLILGIFEGLLQAYVSTSYTDVFSFTLLILVLLFKPFGIFGKSVEKGG</sequence>
<keyword evidence="8 10" id="KW-0472">Membrane</keyword>
<keyword evidence="4" id="KW-0997">Cell inner membrane</keyword>
<dbReference type="PANTHER" id="PTHR11795">
    <property type="entry name" value="BRANCHED-CHAIN AMINO ACID TRANSPORT SYSTEM PERMEASE PROTEIN LIVH"/>
    <property type="match status" value="1"/>
</dbReference>
<keyword evidence="2" id="KW-0813">Transport</keyword>
<feature type="transmembrane region" description="Helical" evidence="10">
    <location>
        <begin position="213"/>
        <end position="238"/>
    </location>
</feature>
<dbReference type="PANTHER" id="PTHR11795:SF371">
    <property type="entry name" value="HIGH-AFFINITY BRANCHED-CHAIN AMINO ACID TRANSPORT SYSTEM PERMEASE PROTEIN LIVH"/>
    <property type="match status" value="1"/>
</dbReference>
<evidence type="ECO:0000256" key="6">
    <source>
        <dbReference type="ARBA" id="ARBA00022970"/>
    </source>
</evidence>
<evidence type="ECO:0000256" key="2">
    <source>
        <dbReference type="ARBA" id="ARBA00022448"/>
    </source>
</evidence>
<evidence type="ECO:0000256" key="9">
    <source>
        <dbReference type="ARBA" id="ARBA00037998"/>
    </source>
</evidence>
<evidence type="ECO:0000256" key="3">
    <source>
        <dbReference type="ARBA" id="ARBA00022475"/>
    </source>
</evidence>
<dbReference type="EMBL" id="CP089291">
    <property type="protein sequence ID" value="UOF88866.1"/>
    <property type="molecule type" value="Genomic_DNA"/>
</dbReference>
<gene>
    <name evidence="11" type="ORF">LSG31_13045</name>
</gene>
<dbReference type="RefSeq" id="WP_347435546.1">
    <property type="nucleotide sequence ID" value="NZ_CP089291.1"/>
</dbReference>
<keyword evidence="5 10" id="KW-0812">Transmembrane</keyword>
<dbReference type="Proteomes" id="UP000830167">
    <property type="component" value="Chromosome"/>
</dbReference>
<feature type="transmembrane region" description="Helical" evidence="10">
    <location>
        <begin position="12"/>
        <end position="33"/>
    </location>
</feature>
<feature type="transmembrane region" description="Helical" evidence="10">
    <location>
        <begin position="126"/>
        <end position="146"/>
    </location>
</feature>
<evidence type="ECO:0000256" key="4">
    <source>
        <dbReference type="ARBA" id="ARBA00022519"/>
    </source>
</evidence>
<evidence type="ECO:0000256" key="10">
    <source>
        <dbReference type="SAM" id="Phobius"/>
    </source>
</evidence>
<evidence type="ECO:0000313" key="11">
    <source>
        <dbReference type="EMBL" id="UOF88866.1"/>
    </source>
</evidence>
<dbReference type="CDD" id="cd06582">
    <property type="entry name" value="TM_PBP1_LivH_like"/>
    <property type="match status" value="1"/>
</dbReference>
<evidence type="ECO:0000256" key="7">
    <source>
        <dbReference type="ARBA" id="ARBA00022989"/>
    </source>
</evidence>
<keyword evidence="6" id="KW-0029">Amino-acid transport</keyword>
<name>A0ABY4CHZ8_9BACL</name>
<evidence type="ECO:0000256" key="1">
    <source>
        <dbReference type="ARBA" id="ARBA00004651"/>
    </source>
</evidence>
<feature type="transmembrane region" description="Helical" evidence="10">
    <location>
        <begin position="94"/>
        <end position="114"/>
    </location>
</feature>
<organism evidence="11 12">
    <name type="scientific">Fodinisporobacter ferrooxydans</name>
    <dbReference type="NCBI Taxonomy" id="2901836"/>
    <lineage>
        <taxon>Bacteria</taxon>
        <taxon>Bacillati</taxon>
        <taxon>Bacillota</taxon>
        <taxon>Bacilli</taxon>
        <taxon>Bacillales</taxon>
        <taxon>Alicyclobacillaceae</taxon>
        <taxon>Fodinisporobacter</taxon>
    </lineage>
</organism>
<accession>A0ABY4CHZ8</accession>
<comment type="subcellular location">
    <subcellularLocation>
        <location evidence="1">Cell membrane</location>
        <topology evidence="1">Multi-pass membrane protein</topology>
    </subcellularLocation>
</comment>
<dbReference type="InterPro" id="IPR001851">
    <property type="entry name" value="ABC_transp_permease"/>
</dbReference>
<evidence type="ECO:0000313" key="12">
    <source>
        <dbReference type="Proteomes" id="UP000830167"/>
    </source>
</evidence>
<evidence type="ECO:0000256" key="8">
    <source>
        <dbReference type="ARBA" id="ARBA00023136"/>
    </source>
</evidence>
<reference evidence="11" key="1">
    <citation type="submission" date="2021-12" db="EMBL/GenBank/DDBJ databases">
        <title>Alicyclobacillaceae gen. nov., sp. nov., isolated from chalcocite enrichment system.</title>
        <authorList>
            <person name="Jiang Z."/>
        </authorList>
    </citation>
    <scope>NUCLEOTIDE SEQUENCE</scope>
    <source>
        <strain evidence="11">MYW30-H2</strain>
    </source>
</reference>
<protein>
    <submittedName>
        <fullName evidence="11">Branched-chain amino acid ABC transporter permease</fullName>
    </submittedName>
</protein>
<feature type="transmembrane region" description="Helical" evidence="10">
    <location>
        <begin position="176"/>
        <end position="201"/>
    </location>
</feature>
<keyword evidence="3" id="KW-1003">Cell membrane</keyword>
<dbReference type="InterPro" id="IPR052157">
    <property type="entry name" value="BCAA_transport_permease"/>
</dbReference>
<keyword evidence="7 10" id="KW-1133">Transmembrane helix</keyword>
<feature type="transmembrane region" description="Helical" evidence="10">
    <location>
        <begin position="250"/>
        <end position="271"/>
    </location>
</feature>
<feature type="transmembrane region" description="Helical" evidence="10">
    <location>
        <begin position="63"/>
        <end position="82"/>
    </location>
</feature>
<comment type="similarity">
    <text evidence="9">Belongs to the binding-protein-dependent transport system permease family. LivHM subfamily.</text>
</comment>